<organism evidence="1 2">
    <name type="scientific">Shewanella algae</name>
    <dbReference type="NCBI Taxonomy" id="38313"/>
    <lineage>
        <taxon>Bacteria</taxon>
        <taxon>Pseudomonadati</taxon>
        <taxon>Pseudomonadota</taxon>
        <taxon>Gammaproteobacteria</taxon>
        <taxon>Alteromonadales</taxon>
        <taxon>Shewanellaceae</taxon>
        <taxon>Shewanella</taxon>
    </lineage>
</organism>
<dbReference type="EMBL" id="AP024613">
    <property type="protein sequence ID" value="BCV44470.1"/>
    <property type="molecule type" value="Genomic_DNA"/>
</dbReference>
<evidence type="ECO:0000313" key="1">
    <source>
        <dbReference type="EMBL" id="BCV44470.1"/>
    </source>
</evidence>
<evidence type="ECO:0000313" key="2">
    <source>
        <dbReference type="Proteomes" id="UP000825078"/>
    </source>
</evidence>
<dbReference type="Proteomes" id="UP000825078">
    <property type="component" value="Chromosome"/>
</dbReference>
<sequence length="86" mass="9163">MGTNIDSDIVDLTADNPNQLALGILALKMKPPKHSRARATVIFLHQSDSSLTGIHQGFVKTGGSKALHEITPGIAEDLGRKQYQAG</sequence>
<proteinExistence type="predicted"/>
<dbReference type="AlphaFoldDB" id="A0AAD1K8F4"/>
<name>A0AAD1K8F4_9GAMM</name>
<reference evidence="1" key="1">
    <citation type="submission" date="2021-05" db="EMBL/GenBank/DDBJ databases">
        <title>Molecular characterization for Shewanella algae harboring chromosomal blaOXA-55-like strains isolated from clinical and environment sample.</title>
        <authorList>
            <person name="Ohama Y."/>
            <person name="Aoki K."/>
            <person name="Harada S."/>
            <person name="Moriya K."/>
            <person name="Ishii Y."/>
            <person name="Tateda K."/>
        </authorList>
    </citation>
    <scope>NUCLEOTIDE SEQUENCE</scope>
    <source>
        <strain evidence="1">TUM17379</strain>
    </source>
</reference>
<protein>
    <submittedName>
        <fullName evidence="1">Uncharacterized protein</fullName>
    </submittedName>
</protein>
<accession>A0AAD1K8F4</accession>
<gene>
    <name evidence="1" type="ORF">TUM17379_14880</name>
</gene>